<evidence type="ECO:0000313" key="3">
    <source>
        <dbReference type="Proteomes" id="UP000076969"/>
    </source>
</evidence>
<reference evidence="3" key="1">
    <citation type="journal article" date="2016" name="Syst. Appl. Microbiol.">
        <title>Thermococcus piezophilus sp. nov., a novel hyperthermophilic and piezophilic archaeon with a broad pressure range for growth, isolated from a deepest hydrothermal vent at the Mid-Cayman Rise.</title>
        <authorList>
            <person name="Dalmasso C."/>
            <person name="Oger P."/>
            <person name="Selva G."/>
            <person name="Courtine D."/>
            <person name="L'Haridon S."/>
            <person name="Garlaschelli A."/>
            <person name="Roussel E."/>
            <person name="Miyazaki J."/>
            <person name="Reveillaud J."/>
            <person name="Jebbar M."/>
            <person name="Takai K."/>
            <person name="Maignien L."/>
            <person name="Alain K."/>
        </authorList>
    </citation>
    <scope>NUCLEOTIDE SEQUENCE [LARGE SCALE GENOMIC DNA]</scope>
    <source>
        <strain evidence="3">CDGS</strain>
    </source>
</reference>
<dbReference type="Gene3D" id="2.40.50.140">
    <property type="entry name" value="Nucleic acid-binding proteins"/>
    <property type="match status" value="2"/>
</dbReference>
<evidence type="ECO:0000256" key="1">
    <source>
        <dbReference type="SAM" id="Phobius"/>
    </source>
</evidence>
<organism evidence="2 3">
    <name type="scientific">Thermococcus piezophilus</name>
    <dbReference type="NCBI Taxonomy" id="1712654"/>
    <lineage>
        <taxon>Archaea</taxon>
        <taxon>Methanobacteriati</taxon>
        <taxon>Methanobacteriota</taxon>
        <taxon>Thermococci</taxon>
        <taxon>Thermococcales</taxon>
        <taxon>Thermococcaceae</taxon>
        <taxon>Thermococcus</taxon>
    </lineage>
</organism>
<keyword evidence="1" id="KW-0472">Membrane</keyword>
<dbReference type="Proteomes" id="UP000076969">
    <property type="component" value="Chromosome"/>
</dbReference>
<dbReference type="RefSeq" id="WP_068665257.1">
    <property type="nucleotide sequence ID" value="NZ_CP015520.1"/>
</dbReference>
<sequence length="991" mass="106173">MAGIESEKRLYYHGLKEQKKLDVSRLKYLSLLISIIGVAVLLVAAQTAQAPLIKVNDVYGSYLMNYAVVRINGTVVSVPYVSDSGGRISITFTVDDGTGQIDVRVYSPLAEEMIAKNLVPFPGDNVTAEVQLRVRETYTYAILQYLDGLEFVSKVYSDSPEKVSSLTPEMANLYVAVEGIVTQVSNVSSGLLLTVDTGESEVAVLVPRVLLVENNVTLKTGDTVYAPGIVYLYKGSSPEIVVRDIDKFHITPIEEAPEVPLAEASNYIGMVLSVKGELAGISYESGRYVLTLTDGTNYFDALLPRDVLAKLDPFEVGTESVVKVAGRIGDDGRLVGAYVEVIEPNAPKVIPIGALTEDMRGQIVIVRGNIEEIATIGSNLNLYIDDGTGKLVVFIPSASVAEFSNMTKDNLQTGLGVEVAGYLDQYRNELEVVVYTGNGVHALGRPLEESEIELPQVTADELDSYVGSLVDFTGSLEGITYENYTYYLKIDGVTVSIPKEELMNLNPLEVGTGSEVKVMGLVVSATEVRGKDLTIVKPVEPTPMSPSEITLEMRGQLVLVIGKVTDVANLSGNLKIVVGDLPVFVPRSTANELSYVPEVGDVVKVGGYVEEYRGEPEVVVFTPNAVVKAELGGEAQFVTVSDLKTAQGLVWLVVKWDTLAYEKPNYIMSIRDETGKASLVVNRTLLPNPLEAGTGSELKVTVDPTTMDITTLEVVKAVPAELISTGSVSLGLSGKTVAVNGTVISVVQLGTGLKMMVDDGSGEVAVFIPSTAGSVEVRKGNKVIIAGYVEEYNGEPEIVVYTADAIRVAESSQGEIQTVTLSELEGASGLVNLTVTWDALAYKGPEYIMNVSDDTGSASILVSKDLLPNPFDAGTGSVLELTYDTDSGMVVSLKVIRAEPSPEVKTGDVSADIMGRTVIVSGTIVDLYEGSTFFKLTIDDGSGELVIFIPKSAAGDKTFSKDQVVRIAGYVTEYKGTIEVVPYMRDAIIVE</sequence>
<feature type="transmembrane region" description="Helical" evidence="1">
    <location>
        <begin position="26"/>
        <end position="45"/>
    </location>
</feature>
<dbReference type="InterPro" id="IPR012340">
    <property type="entry name" value="NA-bd_OB-fold"/>
</dbReference>
<proteinExistence type="predicted"/>
<evidence type="ECO:0000313" key="2">
    <source>
        <dbReference type="EMBL" id="ANF22499.1"/>
    </source>
</evidence>
<accession>A0A172WGL2</accession>
<dbReference type="CDD" id="cd03524">
    <property type="entry name" value="RPA2_OBF_family"/>
    <property type="match status" value="1"/>
</dbReference>
<dbReference type="KEGG" id="tpie:A7C91_04405"/>
<dbReference type="OrthoDB" id="92368at2157"/>
<dbReference type="SUPFAM" id="SSF50249">
    <property type="entry name" value="Nucleic acid-binding proteins"/>
    <property type="match status" value="2"/>
</dbReference>
<dbReference type="GeneID" id="28495409"/>
<keyword evidence="1" id="KW-0812">Transmembrane</keyword>
<name>A0A172WGL2_9EURY</name>
<keyword evidence="3" id="KW-1185">Reference proteome</keyword>
<dbReference type="AlphaFoldDB" id="A0A172WGL2"/>
<keyword evidence="1" id="KW-1133">Transmembrane helix</keyword>
<dbReference type="EMBL" id="CP015520">
    <property type="protein sequence ID" value="ANF22499.1"/>
    <property type="molecule type" value="Genomic_DNA"/>
</dbReference>
<evidence type="ECO:0008006" key="4">
    <source>
        <dbReference type="Google" id="ProtNLM"/>
    </source>
</evidence>
<dbReference type="STRING" id="1712654.A7C91_04405"/>
<gene>
    <name evidence="2" type="ORF">A7C91_04405</name>
</gene>
<protein>
    <recommendedName>
        <fullName evidence="4">OB domain-containing protein</fullName>
    </recommendedName>
</protein>